<dbReference type="InterPro" id="IPR015860">
    <property type="entry name" value="ABC_transpr_TagH-like"/>
</dbReference>
<feature type="domain" description="ABC transporter" evidence="5">
    <location>
        <begin position="2"/>
        <end position="221"/>
    </location>
</feature>
<dbReference type="InterPro" id="IPR017871">
    <property type="entry name" value="ABC_transporter-like_CS"/>
</dbReference>
<dbReference type="InterPro" id="IPR003439">
    <property type="entry name" value="ABC_transporter-like_ATP-bd"/>
</dbReference>
<proteinExistence type="inferred from homology"/>
<dbReference type="Gene3D" id="3.40.50.300">
    <property type="entry name" value="P-loop containing nucleotide triphosphate hydrolases"/>
    <property type="match status" value="1"/>
</dbReference>
<dbReference type="GO" id="GO:0016020">
    <property type="term" value="C:membrane"/>
    <property type="evidence" value="ECO:0007669"/>
    <property type="project" value="InterPro"/>
</dbReference>
<dbReference type="PROSITE" id="PS50893">
    <property type="entry name" value="ABC_TRANSPORTER_2"/>
    <property type="match status" value="1"/>
</dbReference>
<evidence type="ECO:0000313" key="7">
    <source>
        <dbReference type="Proteomes" id="UP000016569"/>
    </source>
</evidence>
<evidence type="ECO:0000256" key="2">
    <source>
        <dbReference type="ARBA" id="ARBA00022448"/>
    </source>
</evidence>
<dbReference type="GO" id="GO:0005524">
    <property type="term" value="F:ATP binding"/>
    <property type="evidence" value="ECO:0007669"/>
    <property type="project" value="UniProtKB-KW"/>
</dbReference>
<dbReference type="SUPFAM" id="SSF52540">
    <property type="entry name" value="P-loop containing nucleoside triphosphate hydrolases"/>
    <property type="match status" value="1"/>
</dbReference>
<dbReference type="SMART" id="SM00382">
    <property type="entry name" value="AAA"/>
    <property type="match status" value="1"/>
</dbReference>
<comment type="caution">
    <text evidence="6">The sequence shown here is derived from an EMBL/GenBank/DDBJ whole genome shotgun (WGS) entry which is preliminary data.</text>
</comment>
<name>A0A8E0NC30_9CAUL</name>
<dbReference type="CDD" id="cd03220">
    <property type="entry name" value="ABC_KpsT_Wzt"/>
    <property type="match status" value="1"/>
</dbReference>
<dbReference type="RefSeq" id="WP_021697718.1">
    <property type="nucleotide sequence ID" value="NZ_BATC01000033.1"/>
</dbReference>
<dbReference type="Proteomes" id="UP000016569">
    <property type="component" value="Unassembled WGS sequence"/>
</dbReference>
<dbReference type="InterPro" id="IPR003593">
    <property type="entry name" value="AAA+_ATPase"/>
</dbReference>
<dbReference type="PANTHER" id="PTHR46743">
    <property type="entry name" value="TEICHOIC ACIDS EXPORT ATP-BINDING PROTEIN TAGH"/>
    <property type="match status" value="1"/>
</dbReference>
<dbReference type="InterPro" id="IPR050683">
    <property type="entry name" value="Bact_Polysacc_Export_ATP-bd"/>
</dbReference>
<dbReference type="OrthoDB" id="9778870at2"/>
<dbReference type="GO" id="GO:0140359">
    <property type="term" value="F:ABC-type transporter activity"/>
    <property type="evidence" value="ECO:0007669"/>
    <property type="project" value="InterPro"/>
</dbReference>
<keyword evidence="7" id="KW-1185">Reference proteome</keyword>
<evidence type="ECO:0000256" key="1">
    <source>
        <dbReference type="ARBA" id="ARBA00005417"/>
    </source>
</evidence>
<dbReference type="Pfam" id="PF00005">
    <property type="entry name" value="ABC_tran"/>
    <property type="match status" value="1"/>
</dbReference>
<organism evidence="6 7">
    <name type="scientific">Brevundimonas abyssalis TAR-001</name>
    <dbReference type="NCBI Taxonomy" id="1391729"/>
    <lineage>
        <taxon>Bacteria</taxon>
        <taxon>Pseudomonadati</taxon>
        <taxon>Pseudomonadota</taxon>
        <taxon>Alphaproteobacteria</taxon>
        <taxon>Caulobacterales</taxon>
        <taxon>Caulobacteraceae</taxon>
        <taxon>Brevundimonas</taxon>
    </lineage>
</organism>
<evidence type="ECO:0000259" key="5">
    <source>
        <dbReference type="PROSITE" id="PS50893"/>
    </source>
</evidence>
<dbReference type="PANTHER" id="PTHR46743:SF2">
    <property type="entry name" value="TEICHOIC ACIDS EXPORT ATP-BINDING PROTEIN TAGH"/>
    <property type="match status" value="1"/>
</dbReference>
<keyword evidence="3" id="KW-0547">Nucleotide-binding</keyword>
<gene>
    <name evidence="6" type="ORF">MBEBAB_1874</name>
</gene>
<dbReference type="InterPro" id="IPR027417">
    <property type="entry name" value="P-loop_NTPase"/>
</dbReference>
<dbReference type="AlphaFoldDB" id="A0A8E0NC30"/>
<sequence>MIELIDVEKSYRTRFGKRPVIRPTNLVFYRGSSTAVLGLNGAGKSTLLRLISGVERPDRGEIRRSVTVSSPLGLTGAFHRTMTGAENLKFVCRIYRKDVEEVTAFVREFTELGPYFYEPIDNYSSGMRSRLSFALSLAVDFQVYVIDEGLSVGDAAFRRKAQEAFAERRARSDIIMTSHSMSTIREFCTRAVVMDRGEAVPFESLDAAEDYYMEIVARGRAA</sequence>
<accession>A0A8E0NC30</accession>
<keyword evidence="2" id="KW-0813">Transport</keyword>
<dbReference type="PROSITE" id="PS00211">
    <property type="entry name" value="ABC_TRANSPORTER_1"/>
    <property type="match status" value="1"/>
</dbReference>
<keyword evidence="4 6" id="KW-0067">ATP-binding</keyword>
<dbReference type="EMBL" id="BATC01000033">
    <property type="protein sequence ID" value="GAD59624.1"/>
    <property type="molecule type" value="Genomic_DNA"/>
</dbReference>
<protein>
    <submittedName>
        <fullName evidence="6">Capsular polysaccharide ABC transporter, ATP-binding protein KpsT</fullName>
    </submittedName>
</protein>
<evidence type="ECO:0000256" key="3">
    <source>
        <dbReference type="ARBA" id="ARBA00022741"/>
    </source>
</evidence>
<evidence type="ECO:0000256" key="4">
    <source>
        <dbReference type="ARBA" id="ARBA00022840"/>
    </source>
</evidence>
<comment type="similarity">
    <text evidence="1">Belongs to the ABC transporter superfamily.</text>
</comment>
<reference evidence="7" key="1">
    <citation type="journal article" date="2013" name="Genome Announc.">
        <title>Draft Genome Sequence of the Dimorphic Prosthecate Bacterium Brevundimonas abyssalis TAR-001T.</title>
        <authorList>
            <person name="Tsubouchi T."/>
            <person name="Nishi S."/>
            <person name="Usui K."/>
            <person name="Shimane Y."/>
            <person name="Takaki Y."/>
            <person name="Maruyama T."/>
            <person name="Hatada Y."/>
        </authorList>
    </citation>
    <scope>NUCLEOTIDE SEQUENCE [LARGE SCALE GENOMIC DNA]</scope>
    <source>
        <strain evidence="7">TAR-001</strain>
    </source>
</reference>
<dbReference type="GO" id="GO:0016887">
    <property type="term" value="F:ATP hydrolysis activity"/>
    <property type="evidence" value="ECO:0007669"/>
    <property type="project" value="InterPro"/>
</dbReference>
<evidence type="ECO:0000313" key="6">
    <source>
        <dbReference type="EMBL" id="GAD59624.1"/>
    </source>
</evidence>